<dbReference type="eggNOG" id="arCOG01931">
    <property type="taxonomic scope" value="Archaea"/>
</dbReference>
<keyword evidence="4" id="KW-1185">Reference proteome</keyword>
<dbReference type="Proteomes" id="UP000011555">
    <property type="component" value="Unassembled WGS sequence"/>
</dbReference>
<dbReference type="GO" id="GO:0016787">
    <property type="term" value="F:hydrolase activity"/>
    <property type="evidence" value="ECO:0007669"/>
    <property type="project" value="UniProtKB-KW"/>
</dbReference>
<dbReference type="InterPro" id="IPR032466">
    <property type="entry name" value="Metal_Hydrolase"/>
</dbReference>
<reference evidence="2" key="3">
    <citation type="submission" date="2017-01" db="EMBL/GenBank/DDBJ databases">
        <authorList>
            <person name="Mah S.A."/>
            <person name="Swanson W.J."/>
            <person name="Moy G.W."/>
            <person name="Vacquier V.D."/>
        </authorList>
    </citation>
    <scope>NUCLEOTIDE SEQUENCE</scope>
    <source>
        <strain evidence="2">AJ5</strain>
    </source>
</reference>
<dbReference type="RefSeq" id="WP_007143804.1">
    <property type="nucleotide sequence ID" value="NZ_AOLZ01000077.1"/>
</dbReference>
<dbReference type="STRING" id="358396.CHINAEXTREME_00330"/>
<reference evidence="2 5" key="1">
    <citation type="journal article" date="2011" name="J. Bacteriol.">
        <title>Genome sequence of Halobiforma lacisalsi AJ5, an extremely halophilic archaeon which harbors a bop gene.</title>
        <authorList>
            <person name="Jiang X."/>
            <person name="Wang S."/>
            <person name="Cheng H."/>
            <person name="Huo Y."/>
            <person name="Zhang X."/>
            <person name="Zhu X."/>
            <person name="Han X."/>
            <person name="Ni P."/>
            <person name="Wu M."/>
        </authorList>
    </citation>
    <scope>NUCLEOTIDE SEQUENCE [LARGE SCALE GENOMIC DNA]</scope>
    <source>
        <strain evidence="2 5">AJ5</strain>
    </source>
</reference>
<keyword evidence="3" id="KW-0378">Hydrolase</keyword>
<gene>
    <name evidence="3" type="ORF">C445_20660</name>
    <name evidence="2" type="ORF">CHINAEXTREME_00330</name>
</gene>
<evidence type="ECO:0000313" key="2">
    <source>
        <dbReference type="EMBL" id="APW96300.1"/>
    </source>
</evidence>
<dbReference type="InterPro" id="IPR006680">
    <property type="entry name" value="Amidohydro-rel"/>
</dbReference>
<evidence type="ECO:0000313" key="4">
    <source>
        <dbReference type="Proteomes" id="UP000011555"/>
    </source>
</evidence>
<organism evidence="3 4">
    <name type="scientific">Natronobacterium lacisalsi AJ5</name>
    <dbReference type="NCBI Taxonomy" id="358396"/>
    <lineage>
        <taxon>Archaea</taxon>
        <taxon>Methanobacteriati</taxon>
        <taxon>Methanobacteriota</taxon>
        <taxon>Stenosarchaea group</taxon>
        <taxon>Halobacteria</taxon>
        <taxon>Halobacteriales</taxon>
        <taxon>Natrialbaceae</taxon>
        <taxon>Natronobacterium</taxon>
    </lineage>
</organism>
<dbReference type="Gene3D" id="3.20.20.140">
    <property type="entry name" value="Metal-dependent hydrolases"/>
    <property type="match status" value="1"/>
</dbReference>
<dbReference type="SUPFAM" id="SSF51556">
    <property type="entry name" value="Metallo-dependent hydrolases"/>
    <property type="match status" value="1"/>
</dbReference>
<reference evidence="3 4" key="2">
    <citation type="journal article" date="2014" name="PLoS Genet.">
        <title>Phylogenetically driven sequencing of extremely halophilic archaea reveals strategies for static and dynamic osmo-response.</title>
        <authorList>
            <person name="Becker E.A."/>
            <person name="Seitzer P.M."/>
            <person name="Tritt A."/>
            <person name="Larsen D."/>
            <person name="Krusor M."/>
            <person name="Yao A.I."/>
            <person name="Wu D."/>
            <person name="Madern D."/>
            <person name="Eisen J.A."/>
            <person name="Darling A.E."/>
            <person name="Facciotti M.T."/>
        </authorList>
    </citation>
    <scope>NUCLEOTIDE SEQUENCE [LARGE SCALE GENOMIC DNA]</scope>
    <source>
        <strain evidence="3 4">AJ5</strain>
    </source>
</reference>
<evidence type="ECO:0000259" key="1">
    <source>
        <dbReference type="Pfam" id="PF04909"/>
    </source>
</evidence>
<dbReference type="KEGG" id="hlc:CHINAEXTREME00330"/>
<accession>M0L606</accession>
<dbReference type="EMBL" id="AOLZ01000077">
    <property type="protein sequence ID" value="EMA27430.1"/>
    <property type="molecule type" value="Genomic_DNA"/>
</dbReference>
<dbReference type="Proteomes" id="UP000186547">
    <property type="component" value="Chromosome"/>
</dbReference>
<dbReference type="AlphaFoldDB" id="M0L606"/>
<dbReference type="PATRIC" id="fig|358396.7.peg.4177"/>
<evidence type="ECO:0000313" key="5">
    <source>
        <dbReference type="Proteomes" id="UP000186547"/>
    </source>
</evidence>
<sequence>MLELEHGFRVVDVYTRLTPDEGDGMAGPWGRTITSDRLEREMHQAGITRSVVFPPARPDTSYVAANNGVARRSVDRPFVAFARINGTRHPEHTARGRLRNAVSRREDHHTTPDDVEKYAYDDRFHGFVLDPTVDDYPDEDVLATLEDVGLPVIVRGGTDAPPEALADAVLGRSFPVVVAHFGGHPLDRSLMHEMIDLLEEYDDCYLETSFVRFRDTLERAILEHPDRVLFGSGAPTCHPNVAVMEALTLDVSEDMFRRVFSKNACRVIDALAPDARLNGRGHGHRHGRS</sequence>
<proteinExistence type="predicted"/>
<dbReference type="EMBL" id="CP019285">
    <property type="protein sequence ID" value="APW96300.1"/>
    <property type="molecule type" value="Genomic_DNA"/>
</dbReference>
<evidence type="ECO:0000313" key="3">
    <source>
        <dbReference type="EMBL" id="EMA27430.1"/>
    </source>
</evidence>
<name>M0L606_NATLA</name>
<feature type="domain" description="Amidohydrolase-related" evidence="1">
    <location>
        <begin position="92"/>
        <end position="267"/>
    </location>
</feature>
<dbReference type="GeneID" id="30919525"/>
<protein>
    <submittedName>
        <fullName evidence="3">Amidohydrolase</fullName>
    </submittedName>
</protein>
<dbReference type="Pfam" id="PF04909">
    <property type="entry name" value="Amidohydro_2"/>
    <property type="match status" value="1"/>
</dbReference>